<keyword evidence="3" id="KW-0238">DNA-binding</keyword>
<evidence type="ECO:0000313" key="6">
    <source>
        <dbReference type="Proteomes" id="UP001632038"/>
    </source>
</evidence>
<dbReference type="SUPFAM" id="SSF52540">
    <property type="entry name" value="P-loop containing nucleoside triphosphate hydrolases"/>
    <property type="match status" value="1"/>
</dbReference>
<dbReference type="PANTHER" id="PTHR48466">
    <property type="entry name" value="OS10G0509000 PROTEIN-RELATED"/>
    <property type="match status" value="1"/>
</dbReference>
<comment type="caution">
    <text evidence="5">The sequence shown here is derived from an EMBL/GenBank/DDBJ whole genome shotgun (WGS) entry which is preliminary data.</text>
</comment>
<dbReference type="InterPro" id="IPR045076">
    <property type="entry name" value="MutS"/>
</dbReference>
<name>A0ABD3CQ09_9LAMI</name>
<dbReference type="Gene3D" id="3.40.50.300">
    <property type="entry name" value="P-loop containing nucleotide triphosphate hydrolases"/>
    <property type="match status" value="1"/>
</dbReference>
<dbReference type="PANTHER" id="PTHR48466:SF2">
    <property type="entry name" value="OS10G0509000 PROTEIN"/>
    <property type="match status" value="1"/>
</dbReference>
<dbReference type="InterPro" id="IPR027417">
    <property type="entry name" value="P-loop_NTPase"/>
</dbReference>
<keyword evidence="1" id="KW-0547">Nucleotide-binding</keyword>
<dbReference type="GO" id="GO:0005524">
    <property type="term" value="F:ATP binding"/>
    <property type="evidence" value="ECO:0007669"/>
    <property type="project" value="UniProtKB-KW"/>
</dbReference>
<evidence type="ECO:0000256" key="1">
    <source>
        <dbReference type="ARBA" id="ARBA00022741"/>
    </source>
</evidence>
<protein>
    <recommendedName>
        <fullName evidence="4">DNA mismatch repair proteins mutS family domain-containing protein</fullName>
    </recommendedName>
</protein>
<sequence length="255" mass="28537">MLLTCLYVLASEPARIPWFDYVLADIGDEQSLSQSLSTFSGHLKQISEIKSLSTSLSLVLLDEVGAGTNPLEGASMGKSLLESFADAGVLLTIATTHHGELKALKYSNNAFENACVEFDEVKLKPTYRILWGVPGCVKLSIFSTSNKFCLILGRSNAINIAERLGLPVEILDNARELYGAASAEINEVIVDMERFKQDYHKRVHETQHHLRDALEQEQSSKVNSFEKVLSMEEPYSSEDFVDVRRRWAECFLEVM</sequence>
<dbReference type="Pfam" id="PF00488">
    <property type="entry name" value="MutS_V"/>
    <property type="match status" value="1"/>
</dbReference>
<feature type="domain" description="DNA mismatch repair proteins mutS family" evidence="4">
    <location>
        <begin position="57"/>
        <end position="73"/>
    </location>
</feature>
<evidence type="ECO:0000256" key="3">
    <source>
        <dbReference type="ARBA" id="ARBA00023125"/>
    </source>
</evidence>
<dbReference type="GO" id="GO:0003677">
    <property type="term" value="F:DNA binding"/>
    <property type="evidence" value="ECO:0007669"/>
    <property type="project" value="UniProtKB-KW"/>
</dbReference>
<dbReference type="Proteomes" id="UP001632038">
    <property type="component" value="Unassembled WGS sequence"/>
</dbReference>
<gene>
    <name evidence="5" type="ORF">CASFOL_023646</name>
</gene>
<dbReference type="InterPro" id="IPR000432">
    <property type="entry name" value="DNA_mismatch_repair_MutS_C"/>
</dbReference>
<evidence type="ECO:0000256" key="2">
    <source>
        <dbReference type="ARBA" id="ARBA00022840"/>
    </source>
</evidence>
<keyword evidence="6" id="KW-1185">Reference proteome</keyword>
<reference evidence="6" key="1">
    <citation type="journal article" date="2024" name="IScience">
        <title>Strigolactones Initiate the Formation of Haustorium-like Structures in Castilleja.</title>
        <authorList>
            <person name="Buerger M."/>
            <person name="Peterson D."/>
            <person name="Chory J."/>
        </authorList>
    </citation>
    <scope>NUCLEOTIDE SEQUENCE [LARGE SCALE GENOMIC DNA]</scope>
</reference>
<evidence type="ECO:0000259" key="4">
    <source>
        <dbReference type="PROSITE" id="PS00486"/>
    </source>
</evidence>
<proteinExistence type="predicted"/>
<dbReference type="SMART" id="SM00534">
    <property type="entry name" value="MUTSac"/>
    <property type="match status" value="1"/>
</dbReference>
<dbReference type="EMBL" id="JAVIJP010000032">
    <property type="protein sequence ID" value="KAL3630662.1"/>
    <property type="molecule type" value="Genomic_DNA"/>
</dbReference>
<dbReference type="AlphaFoldDB" id="A0ABD3CQ09"/>
<organism evidence="5 6">
    <name type="scientific">Castilleja foliolosa</name>
    <dbReference type="NCBI Taxonomy" id="1961234"/>
    <lineage>
        <taxon>Eukaryota</taxon>
        <taxon>Viridiplantae</taxon>
        <taxon>Streptophyta</taxon>
        <taxon>Embryophyta</taxon>
        <taxon>Tracheophyta</taxon>
        <taxon>Spermatophyta</taxon>
        <taxon>Magnoliopsida</taxon>
        <taxon>eudicotyledons</taxon>
        <taxon>Gunneridae</taxon>
        <taxon>Pentapetalae</taxon>
        <taxon>asterids</taxon>
        <taxon>lamiids</taxon>
        <taxon>Lamiales</taxon>
        <taxon>Orobanchaceae</taxon>
        <taxon>Pedicularideae</taxon>
        <taxon>Castillejinae</taxon>
        <taxon>Castilleja</taxon>
    </lineage>
</organism>
<accession>A0ABD3CQ09</accession>
<dbReference type="PROSITE" id="PS00486">
    <property type="entry name" value="DNA_MISMATCH_REPAIR_2"/>
    <property type="match status" value="1"/>
</dbReference>
<evidence type="ECO:0000313" key="5">
    <source>
        <dbReference type="EMBL" id="KAL3630662.1"/>
    </source>
</evidence>
<keyword evidence="2" id="KW-0067">ATP-binding</keyword>